<organism evidence="1 2">
    <name type="scientific">Streptomyces yokosukanensis</name>
    <dbReference type="NCBI Taxonomy" id="67386"/>
    <lineage>
        <taxon>Bacteria</taxon>
        <taxon>Bacillati</taxon>
        <taxon>Actinomycetota</taxon>
        <taxon>Actinomycetes</taxon>
        <taxon>Kitasatosporales</taxon>
        <taxon>Streptomycetaceae</taxon>
        <taxon>Streptomyces</taxon>
    </lineage>
</organism>
<accession>A0A101NHK0</accession>
<evidence type="ECO:0000313" key="2">
    <source>
        <dbReference type="Proteomes" id="UP000053127"/>
    </source>
</evidence>
<evidence type="ECO:0000313" key="1">
    <source>
        <dbReference type="EMBL" id="KUM93324.1"/>
    </source>
</evidence>
<dbReference type="EMBL" id="LMWN01000142">
    <property type="protein sequence ID" value="KUM93324.1"/>
    <property type="molecule type" value="Genomic_DNA"/>
</dbReference>
<protein>
    <submittedName>
        <fullName evidence="1">Uncharacterized protein</fullName>
    </submittedName>
</protein>
<comment type="caution">
    <text evidence="1">The sequence shown here is derived from an EMBL/GenBank/DDBJ whole genome shotgun (WGS) entry which is preliminary data.</text>
</comment>
<proteinExistence type="predicted"/>
<name>A0A101NHK0_9ACTN</name>
<dbReference type="AlphaFoldDB" id="A0A101NHK0"/>
<gene>
    <name evidence="1" type="ORF">AQI95_43905</name>
</gene>
<sequence>MFRIDSHGHTSAFLHSKLPAGAVTIPNPLSGVSSRLLTGKPAVVARVRPHGRWNTAAVTNTDTVSEPVTDSISAGPGGSTHALSGGLAALLTGKPDDGFVLTPVRVQSR</sequence>
<dbReference type="RefSeq" id="WP_067137083.1">
    <property type="nucleotide sequence ID" value="NZ_KQ948264.1"/>
</dbReference>
<reference evidence="1 2" key="1">
    <citation type="submission" date="2015-10" db="EMBL/GenBank/DDBJ databases">
        <title>Draft genome sequence of Streptomyces yokosukanensis DSM 40224, type strain for the species Streptomyces yokosukanensis.</title>
        <authorList>
            <person name="Ruckert C."/>
            <person name="Winkler A."/>
            <person name="Kalinowski J."/>
            <person name="Kampfer P."/>
            <person name="Glaeser S."/>
        </authorList>
    </citation>
    <scope>NUCLEOTIDE SEQUENCE [LARGE SCALE GENOMIC DNA]</scope>
    <source>
        <strain evidence="1 2">DSM 40224</strain>
    </source>
</reference>
<dbReference type="Proteomes" id="UP000053127">
    <property type="component" value="Unassembled WGS sequence"/>
</dbReference>
<dbReference type="STRING" id="67386.AQI95_43905"/>
<keyword evidence="2" id="KW-1185">Reference proteome</keyword>